<evidence type="ECO:0008006" key="4">
    <source>
        <dbReference type="Google" id="ProtNLM"/>
    </source>
</evidence>
<dbReference type="PANTHER" id="PTHR31876:SF26">
    <property type="entry name" value="PROTEIN LIKE COV 2"/>
    <property type="match status" value="1"/>
</dbReference>
<accession>A0A074LLL9</accession>
<reference evidence="2 3" key="1">
    <citation type="submission" date="2014-04" db="EMBL/GenBank/DDBJ databases">
        <title>Characterization and application of a salt tolerant electro-active bacterium.</title>
        <authorList>
            <person name="Yang L."/>
            <person name="Wei S."/>
            <person name="Tay Q.X.M."/>
        </authorList>
    </citation>
    <scope>NUCLEOTIDE SEQUENCE [LARGE SCALE GENOMIC DNA]</scope>
    <source>
        <strain evidence="2 3">LY1</strain>
    </source>
</reference>
<comment type="caution">
    <text evidence="2">The sequence shown here is derived from an EMBL/GenBank/DDBJ whole genome shotgun (WGS) entry which is preliminary data.</text>
</comment>
<keyword evidence="1" id="KW-0812">Transmembrane</keyword>
<keyword evidence="3" id="KW-1185">Reference proteome</keyword>
<dbReference type="RefSeq" id="WP_035070937.1">
    <property type="nucleotide sequence ID" value="NZ_JMIH01000014.1"/>
</dbReference>
<keyword evidence="1" id="KW-0472">Membrane</keyword>
<sequence>MKNTPTIQKEVAISQDTIWSKSFFIKTLLNGLLLILPTIIILFLLSLIFKFVFNLVAPISALLDKNAESHALFTNILAVLILLTLIFIIGFIMRDFRSKRSFKRFENKYLLQIPLYSTLRETISQFSGLKKMPFSQVVLVDAYNTGVLLTGFVTEIIVGDIYTVFVPTAPNPMNGNIYHVPASQLRFLDIEPEKAMRSIVGMGTGSSALFAAKEIIQDKQVMN</sequence>
<keyword evidence="1" id="KW-1133">Transmembrane helix</keyword>
<dbReference type="STRING" id="1048983.EL17_03485"/>
<gene>
    <name evidence="2" type="ORF">EL17_03485</name>
</gene>
<organism evidence="2 3">
    <name type="scientific">Anditalea andensis</name>
    <dbReference type="NCBI Taxonomy" id="1048983"/>
    <lineage>
        <taxon>Bacteria</taxon>
        <taxon>Pseudomonadati</taxon>
        <taxon>Bacteroidota</taxon>
        <taxon>Cytophagia</taxon>
        <taxon>Cytophagales</taxon>
        <taxon>Cytophagaceae</taxon>
        <taxon>Anditalea</taxon>
    </lineage>
</organism>
<name>A0A074LLL9_9BACT</name>
<feature type="transmembrane region" description="Helical" evidence="1">
    <location>
        <begin position="28"/>
        <end position="52"/>
    </location>
</feature>
<dbReference type="Pfam" id="PF04367">
    <property type="entry name" value="DUF502"/>
    <property type="match status" value="1"/>
</dbReference>
<evidence type="ECO:0000313" key="2">
    <source>
        <dbReference type="EMBL" id="KEO74752.1"/>
    </source>
</evidence>
<dbReference type="Proteomes" id="UP000027821">
    <property type="component" value="Unassembled WGS sequence"/>
</dbReference>
<evidence type="ECO:0000256" key="1">
    <source>
        <dbReference type="SAM" id="Phobius"/>
    </source>
</evidence>
<dbReference type="eggNOG" id="COG2928">
    <property type="taxonomic scope" value="Bacteria"/>
</dbReference>
<dbReference type="EMBL" id="JMIH01000014">
    <property type="protein sequence ID" value="KEO74752.1"/>
    <property type="molecule type" value="Genomic_DNA"/>
</dbReference>
<dbReference type="OrthoDB" id="6399850at2"/>
<dbReference type="AlphaFoldDB" id="A0A074LLL9"/>
<proteinExistence type="predicted"/>
<evidence type="ECO:0000313" key="3">
    <source>
        <dbReference type="Proteomes" id="UP000027821"/>
    </source>
</evidence>
<dbReference type="InterPro" id="IPR007462">
    <property type="entry name" value="COV1-like"/>
</dbReference>
<dbReference type="PANTHER" id="PTHR31876">
    <property type="entry name" value="COV-LIKE PROTEIN 1"/>
    <property type="match status" value="1"/>
</dbReference>
<feature type="transmembrane region" description="Helical" evidence="1">
    <location>
        <begin position="72"/>
        <end position="93"/>
    </location>
</feature>
<protein>
    <recommendedName>
        <fullName evidence="4">DUF502 domain-containing protein</fullName>
    </recommendedName>
</protein>